<evidence type="ECO:0000313" key="3">
    <source>
        <dbReference type="EMBL" id="ALE93773.1"/>
    </source>
</evidence>
<dbReference type="AlphaFoldDB" id="A0A0M4QZ39"/>
<evidence type="ECO:0000259" key="2">
    <source>
        <dbReference type="Pfam" id="PF13438"/>
    </source>
</evidence>
<gene>
    <name evidence="3" type="ORF">AOC05_17950</name>
</gene>
<proteinExistence type="predicted"/>
<dbReference type="InterPro" id="IPR025188">
    <property type="entry name" value="DUF4113"/>
</dbReference>
<keyword evidence="4" id="KW-1185">Reference proteome</keyword>
<organism evidence="3 4">
    <name type="scientific">Arthrobacter alpinus</name>
    <dbReference type="NCBI Taxonomy" id="656366"/>
    <lineage>
        <taxon>Bacteria</taxon>
        <taxon>Bacillati</taxon>
        <taxon>Actinomycetota</taxon>
        <taxon>Actinomycetes</taxon>
        <taxon>Micrococcales</taxon>
        <taxon>Micrococcaceae</taxon>
        <taxon>Arthrobacter</taxon>
    </lineage>
</organism>
<feature type="region of interest" description="Disordered" evidence="1">
    <location>
        <begin position="1"/>
        <end position="25"/>
    </location>
</feature>
<dbReference type="PATRIC" id="fig|656366.3.peg.3863"/>
<feature type="domain" description="DUF4113" evidence="2">
    <location>
        <begin position="29"/>
        <end position="74"/>
    </location>
</feature>
<dbReference type="Proteomes" id="UP000062833">
    <property type="component" value="Chromosome"/>
</dbReference>
<protein>
    <recommendedName>
        <fullName evidence="2">DUF4113 domain-containing protein</fullName>
    </recommendedName>
</protein>
<dbReference type="EMBL" id="CP012677">
    <property type="protein sequence ID" value="ALE93773.1"/>
    <property type="molecule type" value="Genomic_DNA"/>
</dbReference>
<sequence>MVTDLRPTGNQSPLELFENPHEERGIGTLMESVSKKYGRGSIGLGSAGLRGGPDWSMKRDMLSPRYTTHWDELLFVKAS</sequence>
<evidence type="ECO:0000313" key="4">
    <source>
        <dbReference type="Proteomes" id="UP000062833"/>
    </source>
</evidence>
<reference evidence="4" key="1">
    <citation type="submission" date="2015-09" db="EMBL/GenBank/DDBJ databases">
        <title>Complete genome of Arthrobacter alpinus strain R3.8.</title>
        <authorList>
            <person name="See-Too W.S."/>
            <person name="Chan K.G."/>
        </authorList>
    </citation>
    <scope>NUCLEOTIDE SEQUENCE [LARGE SCALE GENOMIC DNA]</scope>
    <source>
        <strain evidence="4">R3.8</strain>
    </source>
</reference>
<evidence type="ECO:0000256" key="1">
    <source>
        <dbReference type="SAM" id="MobiDB-lite"/>
    </source>
</evidence>
<accession>A0A0M4QZ39</accession>
<dbReference type="KEGG" id="aaq:AOC05_17950"/>
<dbReference type="Pfam" id="PF13438">
    <property type="entry name" value="DUF4113"/>
    <property type="match status" value="1"/>
</dbReference>
<name>A0A0M4QZ39_9MICC</name>